<feature type="transmembrane region" description="Helical" evidence="7">
    <location>
        <begin position="290"/>
        <end position="306"/>
    </location>
</feature>
<reference evidence="9 10" key="1">
    <citation type="journal article" date="2015" name="Genome Announc.">
        <title>Expanding the biotechnology potential of lactobacilli through comparative genomics of 213 strains and associated genera.</title>
        <authorList>
            <person name="Sun Z."/>
            <person name="Harris H.M."/>
            <person name="McCann A."/>
            <person name="Guo C."/>
            <person name="Argimon S."/>
            <person name="Zhang W."/>
            <person name="Yang X."/>
            <person name="Jeffery I.B."/>
            <person name="Cooney J.C."/>
            <person name="Kagawa T.F."/>
            <person name="Liu W."/>
            <person name="Song Y."/>
            <person name="Salvetti E."/>
            <person name="Wrobel A."/>
            <person name="Rasinkangas P."/>
            <person name="Parkhill J."/>
            <person name="Rea M.C."/>
            <person name="O'Sullivan O."/>
            <person name="Ritari J."/>
            <person name="Douillard F.P."/>
            <person name="Paul Ross R."/>
            <person name="Yang R."/>
            <person name="Briner A.E."/>
            <person name="Felis G.E."/>
            <person name="de Vos W.M."/>
            <person name="Barrangou R."/>
            <person name="Klaenhammer T.R."/>
            <person name="Caufield P.W."/>
            <person name="Cui Y."/>
            <person name="Zhang H."/>
            <person name="O'Toole P.W."/>
        </authorList>
    </citation>
    <scope>NUCLEOTIDE SEQUENCE [LARGE SCALE GENOMIC DNA]</scope>
    <source>
        <strain evidence="9 10">DSM 13343</strain>
    </source>
</reference>
<dbReference type="InterPro" id="IPR011701">
    <property type="entry name" value="MFS"/>
</dbReference>
<dbReference type="GO" id="GO:0005886">
    <property type="term" value="C:plasma membrane"/>
    <property type="evidence" value="ECO:0007669"/>
    <property type="project" value="UniProtKB-SubCell"/>
</dbReference>
<feature type="transmembrane region" description="Helical" evidence="7">
    <location>
        <begin position="186"/>
        <end position="203"/>
    </location>
</feature>
<evidence type="ECO:0000256" key="2">
    <source>
        <dbReference type="ARBA" id="ARBA00022448"/>
    </source>
</evidence>
<evidence type="ECO:0000256" key="4">
    <source>
        <dbReference type="ARBA" id="ARBA00022692"/>
    </source>
</evidence>
<keyword evidence="2" id="KW-0813">Transport</keyword>
<dbReference type="Gene3D" id="1.20.1250.20">
    <property type="entry name" value="MFS general substrate transporter like domains"/>
    <property type="match status" value="1"/>
</dbReference>
<dbReference type="PROSITE" id="PS50850">
    <property type="entry name" value="MFS"/>
    <property type="match status" value="1"/>
</dbReference>
<feature type="domain" description="Major facilitator superfamily (MFS) profile" evidence="8">
    <location>
        <begin position="30"/>
        <end position="405"/>
    </location>
</feature>
<name>A0A0R1QP87_9LACO</name>
<comment type="caution">
    <text evidence="9">The sequence shown here is derived from an EMBL/GenBank/DDBJ whole genome shotgun (WGS) entry which is preliminary data.</text>
</comment>
<evidence type="ECO:0000313" key="9">
    <source>
        <dbReference type="EMBL" id="KRL44516.1"/>
    </source>
</evidence>
<organism evidence="9 10">
    <name type="scientific">Lacticaseibacillus manihotivorans DSM 13343 = JCM 12514</name>
    <dbReference type="NCBI Taxonomy" id="1423769"/>
    <lineage>
        <taxon>Bacteria</taxon>
        <taxon>Bacillati</taxon>
        <taxon>Bacillota</taxon>
        <taxon>Bacilli</taxon>
        <taxon>Lactobacillales</taxon>
        <taxon>Lactobacillaceae</taxon>
        <taxon>Lacticaseibacillus</taxon>
    </lineage>
</organism>
<dbReference type="SUPFAM" id="SSF103473">
    <property type="entry name" value="MFS general substrate transporter"/>
    <property type="match status" value="1"/>
</dbReference>
<keyword evidence="3" id="KW-1003">Cell membrane</keyword>
<keyword evidence="5 7" id="KW-1133">Transmembrane helix</keyword>
<evidence type="ECO:0000256" key="1">
    <source>
        <dbReference type="ARBA" id="ARBA00004651"/>
    </source>
</evidence>
<dbReference type="InterPro" id="IPR020846">
    <property type="entry name" value="MFS_dom"/>
</dbReference>
<dbReference type="AlphaFoldDB" id="A0A0R1QP87"/>
<dbReference type="GO" id="GO:0022857">
    <property type="term" value="F:transmembrane transporter activity"/>
    <property type="evidence" value="ECO:0007669"/>
    <property type="project" value="InterPro"/>
</dbReference>
<evidence type="ECO:0000313" key="10">
    <source>
        <dbReference type="Proteomes" id="UP000051790"/>
    </source>
</evidence>
<feature type="transmembrane region" description="Helical" evidence="7">
    <location>
        <begin position="344"/>
        <end position="369"/>
    </location>
</feature>
<dbReference type="PATRIC" id="fig|1423769.4.peg.1182"/>
<protein>
    <submittedName>
        <fullName evidence="9">Transport protein</fullName>
    </submittedName>
</protein>
<dbReference type="EMBL" id="AZEU01000151">
    <property type="protein sequence ID" value="KRL44516.1"/>
    <property type="molecule type" value="Genomic_DNA"/>
</dbReference>
<feature type="transmembrane region" description="Helical" evidence="7">
    <location>
        <begin position="381"/>
        <end position="399"/>
    </location>
</feature>
<dbReference type="PANTHER" id="PTHR43124:SF3">
    <property type="entry name" value="CHLORAMPHENICOL EFFLUX PUMP RV0191"/>
    <property type="match status" value="1"/>
</dbReference>
<gene>
    <name evidence="9" type="ORF">FD01_GL001092</name>
</gene>
<evidence type="ECO:0000256" key="5">
    <source>
        <dbReference type="ARBA" id="ARBA00022989"/>
    </source>
</evidence>
<dbReference type="InterPro" id="IPR036259">
    <property type="entry name" value="MFS_trans_sf"/>
</dbReference>
<evidence type="ECO:0000256" key="3">
    <source>
        <dbReference type="ARBA" id="ARBA00022475"/>
    </source>
</evidence>
<keyword evidence="6 7" id="KW-0472">Membrane</keyword>
<evidence type="ECO:0000259" key="8">
    <source>
        <dbReference type="PROSITE" id="PS50850"/>
    </source>
</evidence>
<feature type="transmembrane region" description="Helical" evidence="7">
    <location>
        <begin position="66"/>
        <end position="85"/>
    </location>
</feature>
<dbReference type="PANTHER" id="PTHR43124">
    <property type="entry name" value="PURINE EFFLUX PUMP PBUE"/>
    <property type="match status" value="1"/>
</dbReference>
<dbReference type="InterPro" id="IPR050189">
    <property type="entry name" value="MFS_Efflux_Transporters"/>
</dbReference>
<comment type="subcellular location">
    <subcellularLocation>
        <location evidence="1">Cell membrane</location>
        <topology evidence="1">Multi-pass membrane protein</topology>
    </subcellularLocation>
</comment>
<dbReference type="Proteomes" id="UP000051790">
    <property type="component" value="Unassembled WGS sequence"/>
</dbReference>
<dbReference type="Pfam" id="PF07690">
    <property type="entry name" value="MFS_1"/>
    <property type="match status" value="1"/>
</dbReference>
<accession>A0A0R1QP87</accession>
<feature type="transmembrane region" description="Helical" evidence="7">
    <location>
        <begin position="259"/>
        <end position="278"/>
    </location>
</feature>
<keyword evidence="4 7" id="KW-0812">Transmembrane</keyword>
<evidence type="ECO:0000256" key="6">
    <source>
        <dbReference type="ARBA" id="ARBA00023136"/>
    </source>
</evidence>
<feature type="transmembrane region" description="Helical" evidence="7">
    <location>
        <begin position="97"/>
        <end position="121"/>
    </location>
</feature>
<feature type="transmembrane region" description="Helical" evidence="7">
    <location>
        <begin position="223"/>
        <end position="239"/>
    </location>
</feature>
<proteinExistence type="predicted"/>
<keyword evidence="10" id="KW-1185">Reference proteome</keyword>
<feature type="transmembrane region" description="Helical" evidence="7">
    <location>
        <begin position="160"/>
        <end position="180"/>
    </location>
</feature>
<sequence>MSNTWPKRMLKYSQQLQKAVVIMSNTHAKLTLTSILSLSAVGGVSTLITGIIPQLQHEFPSVPTTLIEWSVTLANLSALVTLILNPKLTQKFGVRHVVVFGLLLSGIFGALPALSASFAWLMACRAMLGLGIGLFSPHAISLIAHVYHGEFKTRLMGYQTGISALGNAVLLAVAGILIALSWRAVFGLYLLLIPLAGLAYRVLPQRTSLTPNQKGLKLKLPRLQISLCLLAFVTYLIIWGVQLKLPALFVQHHFGNSQLANWTLSAMNLGGLLAGLTFGRVHRKLASKTLTLGYLGAAAAVLIMLFSKQPAIAIFSAIFFNYIYSYTGPYLVWRSSLSLSDHLIDLVSSTLTIATIISAFFAPVVWNWSGQFGFGTLVENVLLWIALCLGVIGIGSLIWRKSETP</sequence>
<feature type="transmembrane region" description="Helical" evidence="7">
    <location>
        <begin position="312"/>
        <end position="332"/>
    </location>
</feature>
<evidence type="ECO:0000256" key="7">
    <source>
        <dbReference type="SAM" id="Phobius"/>
    </source>
</evidence>
<feature type="transmembrane region" description="Helical" evidence="7">
    <location>
        <begin position="127"/>
        <end position="148"/>
    </location>
</feature>